<keyword evidence="5" id="KW-0418">Kinase</keyword>
<dbReference type="InterPro" id="IPR011006">
    <property type="entry name" value="CheY-like_superfamily"/>
</dbReference>
<comment type="catalytic activity">
    <reaction evidence="1">
        <text>ATP + protein L-histidine = ADP + protein N-phospho-L-histidine.</text>
        <dbReference type="EC" id="2.7.13.3"/>
    </reaction>
</comment>
<dbReference type="InterPro" id="IPR036097">
    <property type="entry name" value="HisK_dim/P_sf"/>
</dbReference>
<sequence>MCIGHHADHSITQPIDFDFSFPTDDILIALDSSLRIIAANDNALSAFRAPTRRNLLNLRICDLLSDGESFAAQLSELARRRGTIRIETDMIRGGDPNVSISWRVRVHGGDGYRVVGRRKLAEREEWANRMGDMAMAHAWLRDNVNDVLRRWDIINSTVTWDAKMQFLTGYEFAGEGETTPEWWRDRIHTDDVDRVWESVQRFMKGHGVFWCEEYRFRCADNTTFITLVDQLHLIRSPTGEALTATGALFNPVQRRQVAEILETPRTILMRDIPHGHIKSDDLRHQTMLIKTITDNSPSGLILKDAKGYPTYINPAASRITGYAFEDIKDKPLHYSIHYKHPDGRAYPMEDCPVDGSQVRLLPQKGSTLFVRHDGSFFPSVWSNSPLEGRDGRSIGAVLEFRDVTEERAMEKERLQAMVDAEQGLIRAREAEWHKMKLGEFIDYVCHEIRNPLHGIAANTGFLAEHLETLTIKAKAEAKAKQTQEEGEGWGEWLERLVKECTGFLTSIRECVNHQALITNNVLDLSRLDAGKVELDSEVFEVESVVGQSVDMLRANIIEKKLDVRIEGGSGFGSGPGQGAGVGLVKGDSTRLRQVFINLLSNAIKFTPRGKRIVARYAVDEEASRSANLEAKMGGVGIMDGQHQHVHPNEEAKANCKGNEGVEILVLRASVEDTGLGMTDDEQKWLFKRFSQTSKKISATYGGSGLGLNICYELVKLLGGEITVRSSKDVGTSFEFTVRLTRPSACEVQDYGRLHVPMATLHEKSLGRFGRVLIAEDNAINQKIMAKYMTQLELEYTIVDNGLKAVEAYTTLDANVKPFDFVIMDMEMPVLDGRQATVAIREWEKKNARKRVPIVALSGNARKEQVEHAFGCGVDDYLTKPCKLDGLRSMVQKWQGVEGALAITNERTKKDILCIYLFGMGGMALFWHVLNFVVLYAERRRNEQCGGWGCTFSTVLREFVQIEEVLRAEPAEPWPDERRVPTELSFSIGMQCSCERESRVILTRITNMNTFPIFLQRTPSRSEL</sequence>
<keyword evidence="7" id="KW-0472">Membrane</keyword>
<evidence type="ECO:0000256" key="2">
    <source>
        <dbReference type="ARBA" id="ARBA00012438"/>
    </source>
</evidence>
<dbReference type="SUPFAM" id="SSF55874">
    <property type="entry name" value="ATPase domain of HSP90 chaperone/DNA topoisomerase II/histidine kinase"/>
    <property type="match status" value="1"/>
</dbReference>
<keyword evidence="3 6" id="KW-0597">Phosphoprotein</keyword>
<dbReference type="EC" id="2.7.13.3" evidence="2"/>
<dbReference type="InterPro" id="IPR004358">
    <property type="entry name" value="Sig_transdc_His_kin-like_C"/>
</dbReference>
<keyword evidence="7" id="KW-0812">Transmembrane</keyword>
<dbReference type="PROSITE" id="PS50109">
    <property type="entry name" value="HIS_KIN"/>
    <property type="match status" value="1"/>
</dbReference>
<dbReference type="Proteomes" id="UP000033140">
    <property type="component" value="Unassembled WGS sequence"/>
</dbReference>
<evidence type="ECO:0000256" key="6">
    <source>
        <dbReference type="PROSITE-ProRule" id="PRU00169"/>
    </source>
</evidence>
<feature type="domain" description="Response regulatory" evidence="9">
    <location>
        <begin position="770"/>
        <end position="894"/>
    </location>
</feature>
<dbReference type="InterPro" id="IPR000014">
    <property type="entry name" value="PAS"/>
</dbReference>
<dbReference type="InterPro" id="IPR013655">
    <property type="entry name" value="PAS_fold_3"/>
</dbReference>
<evidence type="ECO:0000259" key="8">
    <source>
        <dbReference type="PROSITE" id="PS50109"/>
    </source>
</evidence>
<dbReference type="SUPFAM" id="SSF47384">
    <property type="entry name" value="Homodimeric domain of signal transducing histidine kinase"/>
    <property type="match status" value="1"/>
</dbReference>
<evidence type="ECO:0000256" key="4">
    <source>
        <dbReference type="ARBA" id="ARBA00022679"/>
    </source>
</evidence>
<dbReference type="NCBIfam" id="TIGR00229">
    <property type="entry name" value="sensory_box"/>
    <property type="match status" value="1"/>
</dbReference>
<dbReference type="Pfam" id="PF00512">
    <property type="entry name" value="HisKA"/>
    <property type="match status" value="1"/>
</dbReference>
<keyword evidence="4" id="KW-0808">Transferase</keyword>
<keyword evidence="7" id="KW-1133">Transmembrane helix</keyword>
<dbReference type="Gene3D" id="1.10.287.130">
    <property type="match status" value="1"/>
</dbReference>
<dbReference type="InterPro" id="IPR003594">
    <property type="entry name" value="HATPase_dom"/>
</dbReference>
<evidence type="ECO:0000259" key="9">
    <source>
        <dbReference type="PROSITE" id="PS50110"/>
    </source>
</evidence>
<name>A0A0E9NIS0_SAICN</name>
<evidence type="ECO:0000256" key="5">
    <source>
        <dbReference type="ARBA" id="ARBA00022777"/>
    </source>
</evidence>
<dbReference type="InterPro" id="IPR001789">
    <property type="entry name" value="Sig_transdc_resp-reg_receiver"/>
</dbReference>
<dbReference type="InterPro" id="IPR003661">
    <property type="entry name" value="HisK_dim/P_dom"/>
</dbReference>
<evidence type="ECO:0000259" key="10">
    <source>
        <dbReference type="PROSITE" id="PS50112"/>
    </source>
</evidence>
<dbReference type="Gene3D" id="3.30.565.10">
    <property type="entry name" value="Histidine kinase-like ATPase, C-terminal domain"/>
    <property type="match status" value="1"/>
</dbReference>
<gene>
    <name evidence="12" type="ORF">G7K_3909-t1</name>
</gene>
<dbReference type="PANTHER" id="PTHR43047:SF72">
    <property type="entry name" value="OSMOSENSING HISTIDINE PROTEIN KINASE SLN1"/>
    <property type="match status" value="1"/>
</dbReference>
<dbReference type="Gene3D" id="3.40.50.2300">
    <property type="match status" value="1"/>
</dbReference>
<dbReference type="SUPFAM" id="SSF55785">
    <property type="entry name" value="PYP-like sensor domain (PAS domain)"/>
    <property type="match status" value="2"/>
</dbReference>
<reference evidence="12 13" key="3">
    <citation type="journal article" date="2015" name="Genome Announc.">
        <title>Draft Genome Sequence of the Archiascomycetous Yeast Saitoella complicata.</title>
        <authorList>
            <person name="Yamauchi K."/>
            <person name="Kondo S."/>
            <person name="Hamamoto M."/>
            <person name="Takahashi Y."/>
            <person name="Ogura Y."/>
            <person name="Hayashi T."/>
            <person name="Nishida H."/>
        </authorList>
    </citation>
    <scope>NUCLEOTIDE SEQUENCE [LARGE SCALE GENOMIC DNA]</scope>
    <source>
        <strain evidence="12 13">NRRL Y-17804</strain>
    </source>
</reference>
<dbReference type="PROSITE" id="PS50112">
    <property type="entry name" value="PAS"/>
    <property type="match status" value="1"/>
</dbReference>
<feature type="transmembrane region" description="Helical" evidence="7">
    <location>
        <begin position="914"/>
        <end position="936"/>
    </location>
</feature>
<keyword evidence="13" id="KW-1185">Reference proteome</keyword>
<feature type="domain" description="Histidine kinase" evidence="8">
    <location>
        <begin position="443"/>
        <end position="741"/>
    </location>
</feature>
<evidence type="ECO:0000313" key="13">
    <source>
        <dbReference type="Proteomes" id="UP000033140"/>
    </source>
</evidence>
<dbReference type="Pfam" id="PF08447">
    <property type="entry name" value="PAS_3"/>
    <property type="match status" value="1"/>
</dbReference>
<evidence type="ECO:0000256" key="1">
    <source>
        <dbReference type="ARBA" id="ARBA00000085"/>
    </source>
</evidence>
<dbReference type="PRINTS" id="PR00344">
    <property type="entry name" value="BCTRLSENSOR"/>
</dbReference>
<dbReference type="InterPro" id="IPR005467">
    <property type="entry name" value="His_kinase_dom"/>
</dbReference>
<dbReference type="GO" id="GO:0005886">
    <property type="term" value="C:plasma membrane"/>
    <property type="evidence" value="ECO:0007669"/>
    <property type="project" value="TreeGrafter"/>
</dbReference>
<dbReference type="SMART" id="SM00448">
    <property type="entry name" value="REC"/>
    <property type="match status" value="1"/>
</dbReference>
<dbReference type="InterPro" id="IPR000700">
    <property type="entry name" value="PAS-assoc_C"/>
</dbReference>
<dbReference type="EMBL" id="BACD03000025">
    <property type="protein sequence ID" value="GAO49767.1"/>
    <property type="molecule type" value="Genomic_DNA"/>
</dbReference>
<organism evidence="12 13">
    <name type="scientific">Saitoella complicata (strain BCRC 22490 / CBS 7301 / JCM 7358 / NBRC 10748 / NRRL Y-17804)</name>
    <dbReference type="NCBI Taxonomy" id="698492"/>
    <lineage>
        <taxon>Eukaryota</taxon>
        <taxon>Fungi</taxon>
        <taxon>Dikarya</taxon>
        <taxon>Ascomycota</taxon>
        <taxon>Taphrinomycotina</taxon>
        <taxon>Taphrinomycotina incertae sedis</taxon>
        <taxon>Saitoella</taxon>
    </lineage>
</organism>
<dbReference type="Gene3D" id="3.30.450.20">
    <property type="entry name" value="PAS domain"/>
    <property type="match status" value="2"/>
</dbReference>
<proteinExistence type="predicted"/>
<dbReference type="PROSITE" id="PS50113">
    <property type="entry name" value="PAC"/>
    <property type="match status" value="1"/>
</dbReference>
<comment type="caution">
    <text evidence="12">The sequence shown here is derived from an EMBL/GenBank/DDBJ whole genome shotgun (WGS) entry which is preliminary data.</text>
</comment>
<dbReference type="Pfam" id="PF02518">
    <property type="entry name" value="HATPase_c"/>
    <property type="match status" value="1"/>
</dbReference>
<feature type="domain" description="PAS" evidence="10">
    <location>
        <begin position="285"/>
        <end position="342"/>
    </location>
</feature>
<evidence type="ECO:0000313" key="12">
    <source>
        <dbReference type="EMBL" id="GAO49767.1"/>
    </source>
</evidence>
<dbReference type="GO" id="GO:0000155">
    <property type="term" value="F:phosphorelay sensor kinase activity"/>
    <property type="evidence" value="ECO:0007669"/>
    <property type="project" value="InterPro"/>
</dbReference>
<dbReference type="STRING" id="698492.A0A0E9NIS0"/>
<protein>
    <recommendedName>
        <fullName evidence="2">histidine kinase</fullName>
        <ecNumber evidence="2">2.7.13.3</ecNumber>
    </recommendedName>
</protein>
<dbReference type="Pfam" id="PF00072">
    <property type="entry name" value="Response_reg"/>
    <property type="match status" value="1"/>
</dbReference>
<evidence type="ECO:0000259" key="11">
    <source>
        <dbReference type="PROSITE" id="PS50113"/>
    </source>
</evidence>
<dbReference type="Pfam" id="PF13426">
    <property type="entry name" value="PAS_9"/>
    <property type="match status" value="1"/>
</dbReference>
<reference evidence="12 13" key="1">
    <citation type="journal article" date="2011" name="J. Gen. Appl. Microbiol.">
        <title>Draft genome sequencing of the enigmatic yeast Saitoella complicata.</title>
        <authorList>
            <person name="Nishida H."/>
            <person name="Hamamoto M."/>
            <person name="Sugiyama J."/>
        </authorList>
    </citation>
    <scope>NUCLEOTIDE SEQUENCE [LARGE SCALE GENOMIC DNA]</scope>
    <source>
        <strain evidence="12 13">NRRL Y-17804</strain>
    </source>
</reference>
<evidence type="ECO:0000256" key="7">
    <source>
        <dbReference type="SAM" id="Phobius"/>
    </source>
</evidence>
<dbReference type="AlphaFoldDB" id="A0A0E9NIS0"/>
<feature type="modified residue" description="4-aspartylphosphate" evidence="6">
    <location>
        <position position="824"/>
    </location>
</feature>
<dbReference type="CDD" id="cd00082">
    <property type="entry name" value="HisKA"/>
    <property type="match status" value="1"/>
</dbReference>
<dbReference type="GO" id="GO:0009927">
    <property type="term" value="F:histidine phosphotransfer kinase activity"/>
    <property type="evidence" value="ECO:0007669"/>
    <property type="project" value="TreeGrafter"/>
</dbReference>
<dbReference type="InterPro" id="IPR035965">
    <property type="entry name" value="PAS-like_dom_sf"/>
</dbReference>
<accession>A0A0E9NIS0</accession>
<dbReference type="CDD" id="cd00130">
    <property type="entry name" value="PAS"/>
    <property type="match status" value="1"/>
</dbReference>
<dbReference type="SMART" id="SM00388">
    <property type="entry name" value="HisKA"/>
    <property type="match status" value="1"/>
</dbReference>
<evidence type="ECO:0000256" key="3">
    <source>
        <dbReference type="ARBA" id="ARBA00022553"/>
    </source>
</evidence>
<dbReference type="PROSITE" id="PS50110">
    <property type="entry name" value="RESPONSE_REGULATORY"/>
    <property type="match status" value="1"/>
</dbReference>
<dbReference type="SUPFAM" id="SSF52172">
    <property type="entry name" value="CheY-like"/>
    <property type="match status" value="1"/>
</dbReference>
<dbReference type="PANTHER" id="PTHR43047">
    <property type="entry name" value="TWO-COMPONENT HISTIDINE PROTEIN KINASE"/>
    <property type="match status" value="1"/>
</dbReference>
<dbReference type="CDD" id="cd17546">
    <property type="entry name" value="REC_hyHK_CKI1_RcsC-like"/>
    <property type="match status" value="1"/>
</dbReference>
<reference evidence="12 13" key="2">
    <citation type="journal article" date="2014" name="J. Gen. Appl. Microbiol.">
        <title>The early diverging ascomycetous budding yeast Saitoella complicata has three histone deacetylases belonging to the Clr6, Hos2, and Rpd3 lineages.</title>
        <authorList>
            <person name="Nishida H."/>
            <person name="Matsumoto T."/>
            <person name="Kondo S."/>
            <person name="Hamamoto M."/>
            <person name="Yoshikawa H."/>
        </authorList>
    </citation>
    <scope>NUCLEOTIDE SEQUENCE [LARGE SCALE GENOMIC DNA]</scope>
    <source>
        <strain evidence="12 13">NRRL Y-17804</strain>
    </source>
</reference>
<dbReference type="SMART" id="SM00091">
    <property type="entry name" value="PAS"/>
    <property type="match status" value="1"/>
</dbReference>
<feature type="domain" description="PAC" evidence="11">
    <location>
        <begin position="363"/>
        <end position="415"/>
    </location>
</feature>
<dbReference type="SMART" id="SM00387">
    <property type="entry name" value="HATPase_c"/>
    <property type="match status" value="1"/>
</dbReference>
<dbReference type="InterPro" id="IPR036890">
    <property type="entry name" value="HATPase_C_sf"/>
</dbReference>